<accession>A0A137NZT9</accession>
<feature type="compositionally biased region" description="Polar residues" evidence="8">
    <location>
        <begin position="479"/>
        <end position="494"/>
    </location>
</feature>
<dbReference type="OrthoDB" id="19740at2759"/>
<dbReference type="GO" id="GO:0006338">
    <property type="term" value="P:chromatin remodeling"/>
    <property type="evidence" value="ECO:0007669"/>
    <property type="project" value="InterPro"/>
</dbReference>
<evidence type="ECO:0000256" key="6">
    <source>
        <dbReference type="ARBA" id="ARBA00023163"/>
    </source>
</evidence>
<dbReference type="EMBL" id="KQ964581">
    <property type="protein sequence ID" value="KXN68350.1"/>
    <property type="molecule type" value="Genomic_DNA"/>
</dbReference>
<evidence type="ECO:0000256" key="7">
    <source>
        <dbReference type="ARBA" id="ARBA00023242"/>
    </source>
</evidence>
<dbReference type="Gene3D" id="1.10.10.60">
    <property type="entry name" value="Homeodomain-like"/>
    <property type="match status" value="1"/>
</dbReference>
<evidence type="ECO:0000256" key="8">
    <source>
        <dbReference type="SAM" id="MobiDB-lite"/>
    </source>
</evidence>
<keyword evidence="6" id="KW-0804">Transcription</keyword>
<evidence type="ECO:0000256" key="1">
    <source>
        <dbReference type="ARBA" id="ARBA00004123"/>
    </source>
</evidence>
<dbReference type="InterPro" id="IPR027109">
    <property type="entry name" value="Swc4/Dmap1"/>
</dbReference>
<dbReference type="PANTHER" id="PTHR12855">
    <property type="entry name" value="DNA METHYLTRANSFERASE 1-ASSOCIATED PROTEIN 1 FAMILY MEMBER"/>
    <property type="match status" value="1"/>
</dbReference>
<comment type="subcellular location">
    <subcellularLocation>
        <location evidence="1">Nucleus</location>
    </subcellularLocation>
</comment>
<keyword evidence="5" id="KW-0805">Transcription regulation</keyword>
<protein>
    <recommendedName>
        <fullName evidence="3">SWR1-complex protein 4</fullName>
    </recommendedName>
</protein>
<evidence type="ECO:0000313" key="11">
    <source>
        <dbReference type="Proteomes" id="UP000070444"/>
    </source>
</evidence>
<proteinExistence type="inferred from homology"/>
<comment type="similarity">
    <text evidence="2">Belongs to the SWC4 family.</text>
</comment>
<dbReference type="GO" id="GO:0006281">
    <property type="term" value="P:DNA repair"/>
    <property type="evidence" value="ECO:0007669"/>
    <property type="project" value="InterPro"/>
</dbReference>
<dbReference type="GO" id="GO:0000122">
    <property type="term" value="P:negative regulation of transcription by RNA polymerase II"/>
    <property type="evidence" value="ECO:0007669"/>
    <property type="project" value="TreeGrafter"/>
</dbReference>
<feature type="compositionally biased region" description="Low complexity" evidence="8">
    <location>
        <begin position="461"/>
        <end position="478"/>
    </location>
</feature>
<evidence type="ECO:0000259" key="9">
    <source>
        <dbReference type="Pfam" id="PF16282"/>
    </source>
</evidence>
<dbReference type="Proteomes" id="UP000070444">
    <property type="component" value="Unassembled WGS sequence"/>
</dbReference>
<gene>
    <name evidence="10" type="ORF">CONCODRAFT_79781</name>
</gene>
<keyword evidence="4" id="KW-0156">Chromatin regulator</keyword>
<name>A0A137NZT9_CONC2</name>
<dbReference type="InterPro" id="IPR032563">
    <property type="entry name" value="DAMP1_SANT-like"/>
</dbReference>
<evidence type="ECO:0000256" key="5">
    <source>
        <dbReference type="ARBA" id="ARBA00023015"/>
    </source>
</evidence>
<dbReference type="PANTHER" id="PTHR12855:SF10">
    <property type="entry name" value="DNA METHYLTRANSFERASE 1-ASSOCIATED PROTEIN 1"/>
    <property type="match status" value="1"/>
</dbReference>
<dbReference type="GO" id="GO:0000812">
    <property type="term" value="C:Swr1 complex"/>
    <property type="evidence" value="ECO:0007669"/>
    <property type="project" value="TreeGrafter"/>
</dbReference>
<organism evidence="10 11">
    <name type="scientific">Conidiobolus coronatus (strain ATCC 28846 / CBS 209.66 / NRRL 28638)</name>
    <name type="common">Delacroixia coronata</name>
    <dbReference type="NCBI Taxonomy" id="796925"/>
    <lineage>
        <taxon>Eukaryota</taxon>
        <taxon>Fungi</taxon>
        <taxon>Fungi incertae sedis</taxon>
        <taxon>Zoopagomycota</taxon>
        <taxon>Entomophthoromycotina</taxon>
        <taxon>Entomophthoromycetes</taxon>
        <taxon>Entomophthorales</taxon>
        <taxon>Ancylistaceae</taxon>
        <taxon>Conidiobolus</taxon>
    </lineage>
</organism>
<evidence type="ECO:0000256" key="2">
    <source>
        <dbReference type="ARBA" id="ARBA00006918"/>
    </source>
</evidence>
<dbReference type="AlphaFoldDB" id="A0A137NZT9"/>
<sequence>MKAVHPGKKKVAPHNKLTHTFDSKIHSAGGFTPHSLKFASKFNSNAFKFNPSNLINKKVYRYNLSYKTKKGKFEFGYKKRPYLLSTGLRLFRKNKTEGSKLNEDKDNVGFGNNSEINLPQLFGGLPSLHFPLRTGATPGSKWTLREFVPRSRNDGLRLRHWKRVSDHEDGNEAFANLNIVSYVPEFSEDEYKLVLSDPTWTYENTQLLCKFIKLFSHNFIIIGSEFRKRGILIDNTDAKHRYYDIIQKLSEYGKPIPESEKQYAKEYFEKNYYKQERDCDAILNKWYQKTRQEVEEETMLALQASHIIHNYTPPPPAKPQIENFVYGSLDVLANPPSNIGVKRPLPANDPVKTTKTTPQLEKNTNDIQIPLELPPQKQYHLKKDSPPVGFFLRSSRIPKVKTSAIEPVQRHMSSIGLLWYPSMPTVGMCPIVEELQDNMVDYLELKQTRDKLEAELRTLKNNNSASSDQDSSIELSNSTYNGSRNADRNTSSGDSLHPKKKKRKD</sequence>
<dbReference type="Pfam" id="PF16282">
    <property type="entry name" value="SANT_DAMP1_like"/>
    <property type="match status" value="1"/>
</dbReference>
<reference evidence="10 11" key="1">
    <citation type="journal article" date="2015" name="Genome Biol. Evol.">
        <title>Phylogenomic analyses indicate that early fungi evolved digesting cell walls of algal ancestors of land plants.</title>
        <authorList>
            <person name="Chang Y."/>
            <person name="Wang S."/>
            <person name="Sekimoto S."/>
            <person name="Aerts A.L."/>
            <person name="Choi C."/>
            <person name="Clum A."/>
            <person name="LaButti K.M."/>
            <person name="Lindquist E.A."/>
            <person name="Yee Ngan C."/>
            <person name="Ohm R.A."/>
            <person name="Salamov A.A."/>
            <person name="Grigoriev I.V."/>
            <person name="Spatafora J.W."/>
            <person name="Berbee M.L."/>
        </authorList>
    </citation>
    <scope>NUCLEOTIDE SEQUENCE [LARGE SCALE GENOMIC DNA]</scope>
    <source>
        <strain evidence="10 11">NRRL 28638</strain>
    </source>
</reference>
<evidence type="ECO:0000313" key="10">
    <source>
        <dbReference type="EMBL" id="KXN68350.1"/>
    </source>
</evidence>
<dbReference type="GO" id="GO:0003714">
    <property type="term" value="F:transcription corepressor activity"/>
    <property type="evidence" value="ECO:0007669"/>
    <property type="project" value="TreeGrafter"/>
</dbReference>
<evidence type="ECO:0000256" key="4">
    <source>
        <dbReference type="ARBA" id="ARBA00022853"/>
    </source>
</evidence>
<evidence type="ECO:0000256" key="3">
    <source>
        <dbReference type="ARBA" id="ARBA00019132"/>
    </source>
</evidence>
<dbReference type="STRING" id="796925.A0A137NZT9"/>
<feature type="region of interest" description="Disordered" evidence="8">
    <location>
        <begin position="459"/>
        <end position="505"/>
    </location>
</feature>
<keyword evidence="7" id="KW-0539">Nucleus</keyword>
<dbReference type="GO" id="GO:0035267">
    <property type="term" value="C:NuA4 histone acetyltransferase complex"/>
    <property type="evidence" value="ECO:0007669"/>
    <property type="project" value="InterPro"/>
</dbReference>
<feature type="domain" description="DAMP1 SANT/Myb-like" evidence="9">
    <location>
        <begin position="173"/>
        <end position="249"/>
    </location>
</feature>
<keyword evidence="11" id="KW-1185">Reference proteome</keyword>